<dbReference type="InterPro" id="IPR038726">
    <property type="entry name" value="PDDEXK_AddAB-type"/>
</dbReference>
<dbReference type="PROSITE" id="PS51198">
    <property type="entry name" value="UVRD_HELICASE_ATP_BIND"/>
    <property type="match status" value="1"/>
</dbReference>
<evidence type="ECO:0000256" key="2">
    <source>
        <dbReference type="ARBA" id="ARBA00022741"/>
    </source>
</evidence>
<protein>
    <recommendedName>
        <fullName evidence="12">DNA 3'-5' helicase</fullName>
        <ecNumber evidence="12">5.6.2.4</ecNumber>
    </recommendedName>
    <alternativeName>
        <fullName evidence="13">DNA 3'-5' helicase II</fullName>
    </alternativeName>
</protein>
<dbReference type="PANTHER" id="PTHR11070">
    <property type="entry name" value="UVRD / RECB / PCRA DNA HELICASE FAMILY MEMBER"/>
    <property type="match status" value="1"/>
</dbReference>
<evidence type="ECO:0000259" key="17">
    <source>
        <dbReference type="PROSITE" id="PS51198"/>
    </source>
</evidence>
<feature type="region of interest" description="Disordered" evidence="16">
    <location>
        <begin position="947"/>
        <end position="973"/>
    </location>
</feature>
<evidence type="ECO:0000256" key="5">
    <source>
        <dbReference type="ARBA" id="ARBA00022806"/>
    </source>
</evidence>
<evidence type="ECO:0000256" key="11">
    <source>
        <dbReference type="ARBA" id="ARBA00034617"/>
    </source>
</evidence>
<keyword evidence="9" id="KW-0234">DNA repair</keyword>
<keyword evidence="5 15" id="KW-0347">Helicase</keyword>
<dbReference type="InterPro" id="IPR014016">
    <property type="entry name" value="UvrD-like_ATP-bd"/>
</dbReference>
<organism evidence="19 20">
    <name type="scientific">SAR92 clade bacterium H455</name>
    <dbReference type="NCBI Taxonomy" id="2974818"/>
    <lineage>
        <taxon>Bacteria</taxon>
        <taxon>Pseudomonadati</taxon>
        <taxon>Pseudomonadota</taxon>
        <taxon>Gammaproteobacteria</taxon>
        <taxon>Cellvibrionales</taxon>
        <taxon>Porticoccaceae</taxon>
        <taxon>SAR92 clade</taxon>
    </lineage>
</organism>
<keyword evidence="4 15" id="KW-0378">Hydrolase</keyword>
<evidence type="ECO:0000256" key="1">
    <source>
        <dbReference type="ARBA" id="ARBA00022722"/>
    </source>
</evidence>
<evidence type="ECO:0000313" key="20">
    <source>
        <dbReference type="Proteomes" id="UP001059934"/>
    </source>
</evidence>
<dbReference type="Pfam" id="PF00580">
    <property type="entry name" value="UvrD-helicase"/>
    <property type="match status" value="1"/>
</dbReference>
<name>A0ABY5TMW1_9GAMM</name>
<evidence type="ECO:0000256" key="15">
    <source>
        <dbReference type="PROSITE-ProRule" id="PRU00560"/>
    </source>
</evidence>
<dbReference type="Pfam" id="PF12705">
    <property type="entry name" value="PDDEXK_1"/>
    <property type="match status" value="1"/>
</dbReference>
<evidence type="ECO:0000256" key="14">
    <source>
        <dbReference type="ARBA" id="ARBA00048988"/>
    </source>
</evidence>
<dbReference type="PROSITE" id="PS51217">
    <property type="entry name" value="UVRD_HELICASE_CTER"/>
    <property type="match status" value="1"/>
</dbReference>
<comment type="catalytic activity">
    <reaction evidence="14">
        <text>ATP + H2O = ADP + phosphate + H(+)</text>
        <dbReference type="Rhea" id="RHEA:13065"/>
        <dbReference type="ChEBI" id="CHEBI:15377"/>
        <dbReference type="ChEBI" id="CHEBI:15378"/>
        <dbReference type="ChEBI" id="CHEBI:30616"/>
        <dbReference type="ChEBI" id="CHEBI:43474"/>
        <dbReference type="ChEBI" id="CHEBI:456216"/>
        <dbReference type="EC" id="5.6.2.4"/>
    </reaction>
</comment>
<evidence type="ECO:0000256" key="7">
    <source>
        <dbReference type="ARBA" id="ARBA00022840"/>
    </source>
</evidence>
<evidence type="ECO:0000313" key="19">
    <source>
        <dbReference type="EMBL" id="UVW33931.1"/>
    </source>
</evidence>
<keyword evidence="10" id="KW-0413">Isomerase</keyword>
<proteinExistence type="predicted"/>
<dbReference type="InterPro" id="IPR014017">
    <property type="entry name" value="DNA_helicase_UvrD-like_C"/>
</dbReference>
<sequence length="1149" mass="127140">MIEIADLQQRRQALDPSQSFIVSAPAGSGKTGLITQRVLRLLCSVDNPEEILSITFTRKASREMASRIHSALRQAAYTPRPIDEYEAQTWDLAAAAVERNRQLGWNLLDMPGRLRIQTIDGFCRYIASQFALETKFGPIPEPSEQPQIHYQSAARMLLDKIEEAGPVAEQLAVLLAHTGNDMARCETLLSELLGKREQWLPLIYDAGKNSQYFQQVIEQVVADNLLQLDEALMPIAGEFIELIDFAAQHVAPEDNLALSELGSFSELPEIGLDGVAQWKLILGLLVTKSNEPRKTINVKQGFPSDQKEVKGRIMALLDWSREHPELNEIIANVMHLPDAEIDQSQQKMLDALGFLLPLLAAQLDVIFQQQGQCDYPAITLAALNALEPEAEGGVVSDITLRLDYQLRHILVDEFQDTSAAQIKLLEQLIGGWQPGDGRTLFLVGDAMQSLYGFRNANVGLFLNAQRNPVGPVQCTPLTLSSNFRSQEGIIQWVNSAFTDAFPARADISRGAIPYSPSVAVKAADNGQSVSFQGFIGDDHKVDEADYIAKLCSDLRDHSPDQSIAILVRGRGHLRSIIPALREANLFWQAIDITPLASRMPVIDLLSLTRALLSPADKIAWLAVLRAPFCGLSLGDLLAVTNSMENDVGNRSQQNNAILASLIQLFDSLIREPCSGNFRQPVSMHGKQTLKRIIPLLETAWKNRGRANLRTAVEQLWIDLGGPATLLNNADLSDARSYLDLLETWQSGATLSDWNNFKLAVDKLYAAPSPDNGGAGNSDGSPRSVIQIMTIHKAKGLEFDHVILPGLSRGSGSDKKQLLRWQQHIDEHSGCSLIMAPLGAHDEEDDSVYSYLKREDSLKTHLESTRVLYVAATRAVRRLYLCGTVKQLKSGRWQPTGKSTLLAPIWSSIEEGLNAGLYKVQQSATEASGEQLKEIPSLRHIRRLDAQFQAPPSPNSSANLGTPETAAESGVDSSLSSRARSMGTVLHRSLKQLANEGLDQWPEARINQLPVTWAAQLKELGMLARPDELQGLLQAVNSMLADQRGRWILQRHEQAQCEQALGYRYSDRGHVGTSVIDRTFVDDGIRWIIDYKLSQPAEGESEAQFIRRQSSAYSAQLSHYAKLYGSMQPNPVRCALYFPQIPMFIELEAE</sequence>
<dbReference type="InterPro" id="IPR027417">
    <property type="entry name" value="P-loop_NTPase"/>
</dbReference>
<dbReference type="SUPFAM" id="SSF52540">
    <property type="entry name" value="P-loop containing nucleoside triphosphate hydrolases"/>
    <property type="match status" value="1"/>
</dbReference>
<dbReference type="EC" id="5.6.2.4" evidence="12"/>
<feature type="binding site" evidence="15">
    <location>
        <begin position="24"/>
        <end position="31"/>
    </location>
    <ligand>
        <name>ATP</name>
        <dbReference type="ChEBI" id="CHEBI:30616"/>
    </ligand>
</feature>
<evidence type="ECO:0000256" key="4">
    <source>
        <dbReference type="ARBA" id="ARBA00022801"/>
    </source>
</evidence>
<dbReference type="InterPro" id="IPR011604">
    <property type="entry name" value="PDDEXK-like_dom_sf"/>
</dbReference>
<evidence type="ECO:0000256" key="8">
    <source>
        <dbReference type="ARBA" id="ARBA00023125"/>
    </source>
</evidence>
<keyword evidence="7 15" id="KW-0067">ATP-binding</keyword>
<dbReference type="Pfam" id="PF13361">
    <property type="entry name" value="UvrD_C"/>
    <property type="match status" value="2"/>
</dbReference>
<dbReference type="InterPro" id="IPR011335">
    <property type="entry name" value="Restrct_endonuc-II-like"/>
</dbReference>
<feature type="domain" description="UvrD-like helicase C-terminal" evidence="18">
    <location>
        <begin position="487"/>
        <end position="795"/>
    </location>
</feature>
<keyword evidence="3" id="KW-0227">DNA damage</keyword>
<evidence type="ECO:0000256" key="16">
    <source>
        <dbReference type="SAM" id="MobiDB-lite"/>
    </source>
</evidence>
<accession>A0ABY5TMW1</accession>
<evidence type="ECO:0000256" key="13">
    <source>
        <dbReference type="ARBA" id="ARBA00034923"/>
    </source>
</evidence>
<comment type="catalytic activity">
    <reaction evidence="11">
        <text>Couples ATP hydrolysis with the unwinding of duplex DNA by translocating in the 3'-5' direction.</text>
        <dbReference type="EC" id="5.6.2.4"/>
    </reaction>
</comment>
<evidence type="ECO:0000256" key="12">
    <source>
        <dbReference type="ARBA" id="ARBA00034808"/>
    </source>
</evidence>
<evidence type="ECO:0000256" key="3">
    <source>
        <dbReference type="ARBA" id="ARBA00022763"/>
    </source>
</evidence>
<evidence type="ECO:0000256" key="6">
    <source>
        <dbReference type="ARBA" id="ARBA00022839"/>
    </source>
</evidence>
<dbReference type="InterPro" id="IPR000212">
    <property type="entry name" value="DNA_helicase_UvrD/REP"/>
</dbReference>
<evidence type="ECO:0000259" key="18">
    <source>
        <dbReference type="PROSITE" id="PS51217"/>
    </source>
</evidence>
<keyword evidence="8" id="KW-0238">DNA-binding</keyword>
<dbReference type="SUPFAM" id="SSF52980">
    <property type="entry name" value="Restriction endonuclease-like"/>
    <property type="match status" value="1"/>
</dbReference>
<keyword evidence="2 15" id="KW-0547">Nucleotide-binding</keyword>
<keyword evidence="1" id="KW-0540">Nuclease</keyword>
<evidence type="ECO:0000256" key="9">
    <source>
        <dbReference type="ARBA" id="ARBA00023204"/>
    </source>
</evidence>
<dbReference type="Gene3D" id="3.40.50.300">
    <property type="entry name" value="P-loop containing nucleotide triphosphate hydrolases"/>
    <property type="match status" value="4"/>
</dbReference>
<keyword evidence="20" id="KW-1185">Reference proteome</keyword>
<keyword evidence="6" id="KW-0269">Exonuclease</keyword>
<feature type="domain" description="UvrD-like helicase ATP-binding" evidence="17">
    <location>
        <begin position="3"/>
        <end position="486"/>
    </location>
</feature>
<dbReference type="Proteomes" id="UP001059934">
    <property type="component" value="Chromosome"/>
</dbReference>
<evidence type="ECO:0000256" key="10">
    <source>
        <dbReference type="ARBA" id="ARBA00023235"/>
    </source>
</evidence>
<dbReference type="Gene3D" id="3.90.320.10">
    <property type="match status" value="1"/>
</dbReference>
<dbReference type="EMBL" id="CP103416">
    <property type="protein sequence ID" value="UVW33931.1"/>
    <property type="molecule type" value="Genomic_DNA"/>
</dbReference>
<gene>
    <name evidence="19" type="ORF">NYF23_07735</name>
</gene>
<reference evidence="19" key="1">
    <citation type="submission" date="2022-08" db="EMBL/GenBank/DDBJ databases">
        <title>Catabolic pathway analysis in culturable SAR92 clade bacteria reveals their overlooked roles in DMSP degradation in coastal seas.</title>
        <authorList>
            <person name="He X."/>
            <person name="Zhang X."/>
            <person name="Zhang Y."/>
        </authorList>
    </citation>
    <scope>NUCLEOTIDE SEQUENCE</scope>
    <source>
        <strain evidence="19">H455</strain>
    </source>
</reference>
<dbReference type="PANTHER" id="PTHR11070:SF2">
    <property type="entry name" value="ATP-DEPENDENT DNA HELICASE SRS2"/>
    <property type="match status" value="1"/>
</dbReference>